<keyword evidence="2 8" id="KW-1277">Toxin-antitoxin system</keyword>
<accession>A0A7Y5AQ26</accession>
<dbReference type="GO" id="GO:0016787">
    <property type="term" value="F:hydrolase activity"/>
    <property type="evidence" value="ECO:0007669"/>
    <property type="project" value="UniProtKB-KW"/>
</dbReference>
<evidence type="ECO:0000313" key="10">
    <source>
        <dbReference type="EMBL" id="NRQ42412.1"/>
    </source>
</evidence>
<comment type="similarity">
    <text evidence="7 8">Belongs to the PINc/VapC protein family.</text>
</comment>
<dbReference type="InterPro" id="IPR050556">
    <property type="entry name" value="Type_II_TA_system_RNase"/>
</dbReference>
<evidence type="ECO:0000259" key="9">
    <source>
        <dbReference type="Pfam" id="PF01850"/>
    </source>
</evidence>
<organism evidence="10 11">
    <name type="scientific">Rheinheimera lutimaris</name>
    <dbReference type="NCBI Taxonomy" id="2740584"/>
    <lineage>
        <taxon>Bacteria</taxon>
        <taxon>Pseudomonadati</taxon>
        <taxon>Pseudomonadota</taxon>
        <taxon>Gammaproteobacteria</taxon>
        <taxon>Chromatiales</taxon>
        <taxon>Chromatiaceae</taxon>
        <taxon>Rheinheimera</taxon>
    </lineage>
</organism>
<keyword evidence="8" id="KW-0800">Toxin</keyword>
<dbReference type="PANTHER" id="PTHR33653:SF1">
    <property type="entry name" value="RIBONUCLEASE VAPC2"/>
    <property type="match status" value="1"/>
</dbReference>
<dbReference type="Gene3D" id="3.40.50.1010">
    <property type="entry name" value="5'-nuclease"/>
    <property type="match status" value="1"/>
</dbReference>
<gene>
    <name evidence="8" type="primary">vapC</name>
    <name evidence="10" type="ORF">HRH59_07480</name>
</gene>
<keyword evidence="11" id="KW-1185">Reference proteome</keyword>
<comment type="caution">
    <text evidence="10">The sequence shown here is derived from an EMBL/GenBank/DDBJ whole genome shotgun (WGS) entry which is preliminary data.</text>
</comment>
<evidence type="ECO:0000256" key="3">
    <source>
        <dbReference type="ARBA" id="ARBA00022722"/>
    </source>
</evidence>
<dbReference type="PANTHER" id="PTHR33653">
    <property type="entry name" value="RIBONUCLEASE VAPC2"/>
    <property type="match status" value="1"/>
</dbReference>
<evidence type="ECO:0000256" key="2">
    <source>
        <dbReference type="ARBA" id="ARBA00022649"/>
    </source>
</evidence>
<dbReference type="AlphaFoldDB" id="A0A7Y5AQ26"/>
<dbReference type="GO" id="GO:0000287">
    <property type="term" value="F:magnesium ion binding"/>
    <property type="evidence" value="ECO:0007669"/>
    <property type="project" value="UniProtKB-UniRule"/>
</dbReference>
<keyword evidence="4 8" id="KW-0479">Metal-binding</keyword>
<evidence type="ECO:0000256" key="8">
    <source>
        <dbReference type="HAMAP-Rule" id="MF_00265"/>
    </source>
</evidence>
<sequence length="134" mass="15047">MIYLLDTNILIYLLKNNPPSVAAHIDTLPADTQLRMSFFTYAELLKGAQNSNKTAEVMRKLAMLTRQIPVLYQSSPSLCLHYAEQFNRLKSAGTPIGANDLWIASHALAEDAILVTNNAREFNRVTGLRVENWV</sequence>
<proteinExistence type="inferred from homology"/>
<dbReference type="InterPro" id="IPR022907">
    <property type="entry name" value="VapC_family"/>
</dbReference>
<dbReference type="SUPFAM" id="SSF88723">
    <property type="entry name" value="PIN domain-like"/>
    <property type="match status" value="1"/>
</dbReference>
<evidence type="ECO:0000256" key="6">
    <source>
        <dbReference type="ARBA" id="ARBA00022842"/>
    </source>
</evidence>
<dbReference type="CDD" id="cd18735">
    <property type="entry name" value="PIN_HiVapC1-like"/>
    <property type="match status" value="1"/>
</dbReference>
<comment type="cofactor">
    <cofactor evidence="1 8">
        <name>Mg(2+)</name>
        <dbReference type="ChEBI" id="CHEBI:18420"/>
    </cofactor>
</comment>
<dbReference type="InterPro" id="IPR029060">
    <property type="entry name" value="PIN-like_dom_sf"/>
</dbReference>
<dbReference type="Proteomes" id="UP000523161">
    <property type="component" value="Unassembled WGS sequence"/>
</dbReference>
<protein>
    <recommendedName>
        <fullName evidence="8">Ribonuclease VapC</fullName>
        <shortName evidence="8">RNase VapC</shortName>
        <ecNumber evidence="8">3.1.-.-</ecNumber>
    </recommendedName>
    <alternativeName>
        <fullName evidence="8">Toxin VapC</fullName>
    </alternativeName>
</protein>
<evidence type="ECO:0000256" key="7">
    <source>
        <dbReference type="ARBA" id="ARBA00038093"/>
    </source>
</evidence>
<dbReference type="EMBL" id="JABSOD010000006">
    <property type="protein sequence ID" value="NRQ42412.1"/>
    <property type="molecule type" value="Genomic_DNA"/>
</dbReference>
<dbReference type="GO" id="GO:0004540">
    <property type="term" value="F:RNA nuclease activity"/>
    <property type="evidence" value="ECO:0007669"/>
    <property type="project" value="InterPro"/>
</dbReference>
<feature type="domain" description="PIN" evidence="9">
    <location>
        <begin position="3"/>
        <end position="126"/>
    </location>
</feature>
<dbReference type="Pfam" id="PF01850">
    <property type="entry name" value="PIN"/>
    <property type="match status" value="1"/>
</dbReference>
<evidence type="ECO:0000313" key="11">
    <source>
        <dbReference type="Proteomes" id="UP000523161"/>
    </source>
</evidence>
<evidence type="ECO:0000256" key="5">
    <source>
        <dbReference type="ARBA" id="ARBA00022801"/>
    </source>
</evidence>
<evidence type="ECO:0000256" key="1">
    <source>
        <dbReference type="ARBA" id="ARBA00001946"/>
    </source>
</evidence>
<dbReference type="RefSeq" id="WP_173500659.1">
    <property type="nucleotide sequence ID" value="NZ_JABSOD010000006.1"/>
</dbReference>
<dbReference type="EC" id="3.1.-.-" evidence="8"/>
<dbReference type="GO" id="GO:0090729">
    <property type="term" value="F:toxin activity"/>
    <property type="evidence" value="ECO:0007669"/>
    <property type="project" value="UniProtKB-KW"/>
</dbReference>
<comment type="function">
    <text evidence="8">Toxic component of a toxin-antitoxin (TA) system. An RNase.</text>
</comment>
<keyword evidence="6 8" id="KW-0460">Magnesium</keyword>
<dbReference type="InterPro" id="IPR002716">
    <property type="entry name" value="PIN_dom"/>
</dbReference>
<reference evidence="10 11" key="1">
    <citation type="submission" date="2020-06" db="EMBL/GenBank/DDBJ databases">
        <title>Rheinheimera sp. nov., a marine bacterium isolated from coastal.</title>
        <authorList>
            <person name="Yu Q."/>
            <person name="Qi Y."/>
            <person name="Pu J."/>
        </authorList>
    </citation>
    <scope>NUCLEOTIDE SEQUENCE [LARGE SCALE GENOMIC DNA]</scope>
    <source>
        <strain evidence="10 11">YQF-2</strain>
    </source>
</reference>
<name>A0A7Y5AQ26_9GAMM</name>
<evidence type="ECO:0000256" key="4">
    <source>
        <dbReference type="ARBA" id="ARBA00022723"/>
    </source>
</evidence>
<keyword evidence="5 8" id="KW-0378">Hydrolase</keyword>
<feature type="binding site" evidence="8">
    <location>
        <position position="100"/>
    </location>
    <ligand>
        <name>Mg(2+)</name>
        <dbReference type="ChEBI" id="CHEBI:18420"/>
    </ligand>
</feature>
<dbReference type="HAMAP" id="MF_00265">
    <property type="entry name" value="VapC_Nob1"/>
    <property type="match status" value="1"/>
</dbReference>
<feature type="binding site" evidence="8">
    <location>
        <position position="6"/>
    </location>
    <ligand>
        <name>Mg(2+)</name>
        <dbReference type="ChEBI" id="CHEBI:18420"/>
    </ligand>
</feature>
<keyword evidence="3 8" id="KW-0540">Nuclease</keyword>